<name>A0A5D3YNX1_9BACT</name>
<sequence>MQKTILFISLVFAIPIVAFGQQQDSTQSQVEEDIEEALEVFDPQSSDMSPEQLTEFLQELAANPVNINNAGINTLLRVPGLNLKTARAIIDYRDNQKPFESVNELQEVSGIGRVTLEKVRPYVTPGSGLELGKNLYTDLRYWTNDGRFQAFSRVQTDLQQAEGYKKRPEEGGYVGNRVKYYQRFGYQSDHVSVNLTQEKDPGEQLVSPVKFDHRSWHIALQDNGKLQMLVGGDYGLAFGQGLVIWSGYSFGKGSDVIGAVNRSGQGIDPYTSAQETNFYRGVAATYGGKLQFTGFYSNRQRSASEISNDTTRSPGTDGYHRTINELLQEKNLGQQLYGGHIQMELPFGLIGATGYQVEYDKVIAASDRTYAQFDFEGRTNSTFGADYTFLFGPAVVFGEAARSQNGGMGVISGIETSIGDNTEMSLAYRNYQKEFQSILGNGFGEVSGQPKNEEGIYLGLQHTIGDRVTVNAYIDQFRFPSARFGTNQPTQGYDWLGKVNVEFNDDLSFYVQLRSEIEDDEYRALDSFGRQIRKLGKARRSTYRANVEYWVNPKVRLRTRGELVQSQQAGENLEFGYLIYQDLRLQFNEKLQLDTRITMFDTESFATRVYQFENDLLYVFASQALYNTGQRMYALLNYEPTSYLEFWAKFGITIFEDEQVIGSGLNQIQGDKRSEVGIQARLKF</sequence>
<feature type="chain" id="PRO_5022919974" evidence="1">
    <location>
        <begin position="21"/>
        <end position="684"/>
    </location>
</feature>
<dbReference type="PANTHER" id="PTHR21180">
    <property type="entry name" value="ENDONUCLEASE/EXONUCLEASE/PHOSPHATASE FAMILY DOMAIN-CONTAINING PROTEIN 1"/>
    <property type="match status" value="1"/>
</dbReference>
<accession>A0A5D3YNX1</accession>
<dbReference type="Gene3D" id="1.10.150.320">
    <property type="entry name" value="Photosystem II 12 kDa extrinsic protein"/>
    <property type="match status" value="1"/>
</dbReference>
<evidence type="ECO:0000313" key="3">
    <source>
        <dbReference type="Proteomes" id="UP000324595"/>
    </source>
</evidence>
<gene>
    <name evidence="2" type="ORF">LX73_0955</name>
</gene>
<dbReference type="PANTHER" id="PTHR21180:SF32">
    <property type="entry name" value="ENDONUCLEASE_EXONUCLEASE_PHOSPHATASE FAMILY DOMAIN-CONTAINING PROTEIN 1"/>
    <property type="match status" value="1"/>
</dbReference>
<dbReference type="EMBL" id="VNHY01000001">
    <property type="protein sequence ID" value="TYP95640.1"/>
    <property type="molecule type" value="Genomic_DNA"/>
</dbReference>
<evidence type="ECO:0000313" key="2">
    <source>
        <dbReference type="EMBL" id="TYP95640.1"/>
    </source>
</evidence>
<keyword evidence="1" id="KW-0732">Signal</keyword>
<protein>
    <submittedName>
        <fullName evidence="2">Competence protein ComEA helix-hairpin-helix repeat region</fullName>
    </submittedName>
</protein>
<feature type="signal peptide" evidence="1">
    <location>
        <begin position="1"/>
        <end position="20"/>
    </location>
</feature>
<reference evidence="2 3" key="1">
    <citation type="submission" date="2019-07" db="EMBL/GenBank/DDBJ databases">
        <title>Genomic Encyclopedia of Archaeal and Bacterial Type Strains, Phase II (KMG-II): from individual species to whole genera.</title>
        <authorList>
            <person name="Goeker M."/>
        </authorList>
    </citation>
    <scope>NUCLEOTIDE SEQUENCE [LARGE SCALE GENOMIC DNA]</scope>
    <source>
        <strain evidence="2 3">DSM 21935</strain>
    </source>
</reference>
<evidence type="ECO:0000256" key="1">
    <source>
        <dbReference type="SAM" id="SignalP"/>
    </source>
</evidence>
<dbReference type="AlphaFoldDB" id="A0A5D3YNX1"/>
<dbReference type="InterPro" id="IPR051675">
    <property type="entry name" value="Endo/Exo/Phosphatase_dom_1"/>
</dbReference>
<dbReference type="RefSeq" id="WP_148898298.1">
    <property type="nucleotide sequence ID" value="NZ_VNHY01000001.1"/>
</dbReference>
<dbReference type="InterPro" id="IPR010994">
    <property type="entry name" value="RuvA_2-like"/>
</dbReference>
<keyword evidence="3" id="KW-1185">Reference proteome</keyword>
<proteinExistence type="predicted"/>
<dbReference type="SUPFAM" id="SSF47781">
    <property type="entry name" value="RuvA domain 2-like"/>
    <property type="match status" value="1"/>
</dbReference>
<dbReference type="OrthoDB" id="9766750at2"/>
<organism evidence="2 3">
    <name type="scientific">Fodinibius salinus</name>
    <dbReference type="NCBI Taxonomy" id="860790"/>
    <lineage>
        <taxon>Bacteria</taxon>
        <taxon>Pseudomonadati</taxon>
        <taxon>Balneolota</taxon>
        <taxon>Balneolia</taxon>
        <taxon>Balneolales</taxon>
        <taxon>Balneolaceae</taxon>
        <taxon>Fodinibius</taxon>
    </lineage>
</organism>
<dbReference type="Proteomes" id="UP000324595">
    <property type="component" value="Unassembled WGS sequence"/>
</dbReference>
<comment type="caution">
    <text evidence="2">The sequence shown here is derived from an EMBL/GenBank/DDBJ whole genome shotgun (WGS) entry which is preliminary data.</text>
</comment>
<dbReference type="Pfam" id="PF12836">
    <property type="entry name" value="HHH_3"/>
    <property type="match status" value="1"/>
</dbReference>